<dbReference type="GO" id="GO:0016740">
    <property type="term" value="F:transferase activity"/>
    <property type="evidence" value="ECO:0007669"/>
    <property type="project" value="UniProtKB-KW"/>
</dbReference>
<protein>
    <submittedName>
        <fullName evidence="1">Gamma-glutamyltransferase YwrD</fullName>
    </submittedName>
</protein>
<dbReference type="EMBL" id="AP018795">
    <property type="protein sequence ID" value="BBF65803.1"/>
    <property type="molecule type" value="Genomic_DNA"/>
</dbReference>
<proteinExistence type="predicted"/>
<reference evidence="1 2" key="1">
    <citation type="journal article" date="2018" name="Microbiol. Resour. Announc.">
        <title>Complete Genome Sequence of Acidithiobacillus ferridurans JCM 18981.</title>
        <authorList>
            <person name="Miyauchi T."/>
            <person name="Kouzuma A."/>
            <person name="Abe T."/>
            <person name="Watanabe K."/>
        </authorList>
    </citation>
    <scope>NUCLEOTIDE SEQUENCE [LARGE SCALE GENOMIC DNA]</scope>
    <source>
        <strain evidence="2">ATCC 33020 / DSM 29468 / JCM 18981 / 11Fe</strain>
    </source>
</reference>
<keyword evidence="1" id="KW-0808">Transferase</keyword>
<dbReference type="InterPro" id="IPR043137">
    <property type="entry name" value="GGT_ssub_C"/>
</dbReference>
<dbReference type="PANTHER" id="PTHR43881:SF5">
    <property type="entry name" value="GAMMA-GLUTAMYLTRANSPEPTIDASE"/>
    <property type="match status" value="1"/>
</dbReference>
<dbReference type="KEGG" id="afj:AFERRID_20210"/>
<dbReference type="AlphaFoldDB" id="A0A2Z6INH1"/>
<dbReference type="Pfam" id="PF01019">
    <property type="entry name" value="G_glu_transpept"/>
    <property type="match status" value="1"/>
</dbReference>
<accession>A0A2Z6INH1</accession>
<evidence type="ECO:0000313" key="2">
    <source>
        <dbReference type="Proteomes" id="UP000280188"/>
    </source>
</evidence>
<sequence>MRVKHYGLSLAESVASPRWLYGRTWGEISAGLRLEQRYSRTVFEDLQRWGHQVSWVPGYSDFMGHAGMVARDLEGRFAGAADPRSDGSVAMP</sequence>
<organism evidence="1 2">
    <name type="scientific">Acidithiobacillus ferridurans</name>
    <dbReference type="NCBI Taxonomy" id="1232575"/>
    <lineage>
        <taxon>Bacteria</taxon>
        <taxon>Pseudomonadati</taxon>
        <taxon>Pseudomonadota</taxon>
        <taxon>Acidithiobacillia</taxon>
        <taxon>Acidithiobacillales</taxon>
        <taxon>Acidithiobacillaceae</taxon>
        <taxon>Acidithiobacillus</taxon>
    </lineage>
</organism>
<dbReference type="PANTHER" id="PTHR43881">
    <property type="entry name" value="GAMMA-GLUTAMYLTRANSPEPTIDASE (AFU_ORTHOLOGUE AFUA_4G13580)"/>
    <property type="match status" value="1"/>
</dbReference>
<evidence type="ECO:0000313" key="1">
    <source>
        <dbReference type="EMBL" id="BBF65803.1"/>
    </source>
</evidence>
<name>A0A2Z6INH1_ACIFI</name>
<dbReference type="SUPFAM" id="SSF56235">
    <property type="entry name" value="N-terminal nucleophile aminohydrolases (Ntn hydrolases)"/>
    <property type="match status" value="1"/>
</dbReference>
<dbReference type="InterPro" id="IPR029055">
    <property type="entry name" value="Ntn_hydrolases_N"/>
</dbReference>
<dbReference type="InterPro" id="IPR052896">
    <property type="entry name" value="GGT-like_enzyme"/>
</dbReference>
<gene>
    <name evidence="1" type="ORF">AFERRID_20210</name>
</gene>
<dbReference type="Proteomes" id="UP000280188">
    <property type="component" value="Chromosome"/>
</dbReference>
<dbReference type="Gene3D" id="3.60.20.40">
    <property type="match status" value="1"/>
</dbReference>
<keyword evidence="2" id="KW-1185">Reference proteome</keyword>